<organism evidence="9 10">
    <name type="scientific">Populus euphratica</name>
    <name type="common">Euphrates poplar</name>
    <dbReference type="NCBI Taxonomy" id="75702"/>
    <lineage>
        <taxon>Eukaryota</taxon>
        <taxon>Viridiplantae</taxon>
        <taxon>Streptophyta</taxon>
        <taxon>Embryophyta</taxon>
        <taxon>Tracheophyta</taxon>
        <taxon>Spermatophyta</taxon>
        <taxon>Magnoliopsida</taxon>
        <taxon>eudicotyledons</taxon>
        <taxon>Gunneridae</taxon>
        <taxon>Pentapetalae</taxon>
        <taxon>rosids</taxon>
        <taxon>fabids</taxon>
        <taxon>Malpighiales</taxon>
        <taxon>Salicaceae</taxon>
        <taxon>Saliceae</taxon>
        <taxon>Populus</taxon>
    </lineage>
</organism>
<evidence type="ECO:0000313" key="10">
    <source>
        <dbReference type="RefSeq" id="XP_011031963.1"/>
    </source>
</evidence>
<dbReference type="AlphaFoldDB" id="A0AAJ6UM10"/>
<dbReference type="Proteomes" id="UP000694918">
    <property type="component" value="Unplaced"/>
</dbReference>
<dbReference type="InterPro" id="IPR000719">
    <property type="entry name" value="Prot_kinase_dom"/>
</dbReference>
<keyword evidence="5" id="KW-0418">Kinase</keyword>
<dbReference type="KEGG" id="peu:105130933"/>
<dbReference type="InterPro" id="IPR011009">
    <property type="entry name" value="Kinase-like_dom_sf"/>
</dbReference>
<keyword evidence="6" id="KW-0067">ATP-binding</keyword>
<sequence>MQTHSSNTQLALIDSLATATTSTESDLQEKAWHIIGLLLSIGNPTPALELASHCTLFNASPDLIESLCSIPNSPITLTFNSDDCGNSFLVTISPHGLFALNQFVSNLSLIEAFATGIRTAICRPKVPLEDVVRMYFRKRKRIGYDPADVYQKEQGVSTSSKRIRNGCKTLAFHLSEDANRINVEPTYMPIQPDNLILAPDLLVKTIAGELSYKLGDIEYVEGERHTRAVESGKDKRIMACEIDEESALPITRSDNEAVFQEAKVNEIDLESRADVNTTCCLDDVKWSSRLLLELTSVNGACNAINDCRVETVRTETREELVIDYGKTEGEGINHFQRSNAVFDTPQERNFRRNELNSLDKETITTHMKNQAEVSTSELCVPLKLSKDPKPSNKIKVTTGVAVSPRQQTLCQSLDQRNDCNPPKENQHRKKDQMKNCMAQKSKQACNDTHTKERKKDCALNAPKDWGSKDFPRFDSYIVEKEEGSGGYGTVYRATRKHDGTTVAIKCPHENARRHHVINELRMLERFGGKNFVIKYEGCLKNQDSDCLVLAYVEHDRPEVLRKEIDVFQLRWYGYCMFRALATLHKQGVVHRDVKPGNFLFSCKASKGYLIDFNLALDLHQKLGAINKSKAENDISFNNVAVSNAKYIPPSKSRRFPGTKFLDAVDVGTIKGLNSTLEAKNGKRKPDRTSMKSQGAEGSGVTSVKNATSARTPSAERLKEPLPCHGRKELISLLHEAMQSPNHEASSVPASMRKRIAAPPGKIDGRHIYLTPMPLHSTDIAVAGIGLVNNKGDGKNKKEGPCVGTKGFRAPEVLFRSIYQGPKVDIWSAGVTLLYLIIGKTPFYGDPEQNIKDIAKLRGSEDLWEISKLHDRESSFPVDLYNMQSLPPTTLWEWCKLNSKRRDFLDAVPSSLIDLVDKCLTVNPRLRISAEDALKHEFLAPCHESLRKQKLLRQGLSLDSRTNNSPSHGQSTARPIKIYQRQP</sequence>
<keyword evidence="3" id="KW-0808">Transferase</keyword>
<keyword evidence="4" id="KW-0547">Nucleotide-binding</keyword>
<dbReference type="FunFam" id="1.10.510.10:FF:001725">
    <property type="entry name" value="Kinase like protein"/>
    <property type="match status" value="1"/>
</dbReference>
<evidence type="ECO:0000256" key="2">
    <source>
        <dbReference type="ARBA" id="ARBA00022527"/>
    </source>
</evidence>
<dbReference type="PANTHER" id="PTHR44167">
    <property type="entry name" value="OVARIAN-SPECIFIC SERINE/THREONINE-PROTEIN KINASE LOK-RELATED"/>
    <property type="match status" value="1"/>
</dbReference>
<evidence type="ECO:0000256" key="1">
    <source>
        <dbReference type="ARBA" id="ARBA00012513"/>
    </source>
</evidence>
<dbReference type="Pfam" id="PF00069">
    <property type="entry name" value="Pkinase"/>
    <property type="match status" value="2"/>
</dbReference>
<feature type="region of interest" description="Disordered" evidence="7">
    <location>
        <begin position="957"/>
        <end position="982"/>
    </location>
</feature>
<feature type="region of interest" description="Disordered" evidence="7">
    <location>
        <begin position="413"/>
        <end position="432"/>
    </location>
</feature>
<evidence type="ECO:0000313" key="9">
    <source>
        <dbReference type="Proteomes" id="UP000694918"/>
    </source>
</evidence>
<feature type="domain" description="Protein kinase" evidence="8">
    <location>
        <begin position="476"/>
        <end position="938"/>
    </location>
</feature>
<dbReference type="SMART" id="SM00220">
    <property type="entry name" value="S_TKc"/>
    <property type="match status" value="1"/>
</dbReference>
<name>A0AAJ6UM10_POPEU</name>
<evidence type="ECO:0000256" key="3">
    <source>
        <dbReference type="ARBA" id="ARBA00022679"/>
    </source>
</evidence>
<dbReference type="GO" id="GO:0005634">
    <property type="term" value="C:nucleus"/>
    <property type="evidence" value="ECO:0007669"/>
    <property type="project" value="TreeGrafter"/>
</dbReference>
<dbReference type="GO" id="GO:0044773">
    <property type="term" value="P:mitotic DNA damage checkpoint signaling"/>
    <property type="evidence" value="ECO:0007669"/>
    <property type="project" value="TreeGrafter"/>
</dbReference>
<dbReference type="InterPro" id="IPR008271">
    <property type="entry name" value="Ser/Thr_kinase_AS"/>
</dbReference>
<keyword evidence="9" id="KW-1185">Reference proteome</keyword>
<accession>A0AAJ6UM10</accession>
<keyword evidence="2" id="KW-0723">Serine/threonine-protein kinase</keyword>
<dbReference type="GO" id="GO:0004674">
    <property type="term" value="F:protein serine/threonine kinase activity"/>
    <property type="evidence" value="ECO:0007669"/>
    <property type="project" value="UniProtKB-KW"/>
</dbReference>
<evidence type="ECO:0000259" key="8">
    <source>
        <dbReference type="PROSITE" id="PS50011"/>
    </source>
</evidence>
<feature type="compositionally biased region" description="Polar residues" evidence="7">
    <location>
        <begin position="699"/>
        <end position="711"/>
    </location>
</feature>
<protein>
    <recommendedName>
        <fullName evidence="1">non-specific serine/threonine protein kinase</fullName>
        <ecNumber evidence="1">2.7.11.1</ecNumber>
    </recommendedName>
</protein>
<feature type="compositionally biased region" description="Polar residues" evidence="7">
    <location>
        <begin position="957"/>
        <end position="972"/>
    </location>
</feature>
<evidence type="ECO:0000256" key="7">
    <source>
        <dbReference type="SAM" id="MobiDB-lite"/>
    </source>
</evidence>
<feature type="region of interest" description="Disordered" evidence="7">
    <location>
        <begin position="676"/>
        <end position="721"/>
    </location>
</feature>
<reference evidence="10 11" key="1">
    <citation type="submission" date="2025-04" db="UniProtKB">
        <authorList>
            <consortium name="RefSeq"/>
        </authorList>
    </citation>
    <scope>IDENTIFICATION</scope>
</reference>
<evidence type="ECO:0000256" key="5">
    <source>
        <dbReference type="ARBA" id="ARBA00022777"/>
    </source>
</evidence>
<dbReference type="Gene3D" id="1.10.510.10">
    <property type="entry name" value="Transferase(Phosphotransferase) domain 1"/>
    <property type="match status" value="2"/>
</dbReference>
<dbReference type="RefSeq" id="XP_011031963.1">
    <property type="nucleotide sequence ID" value="XM_011033661.1"/>
</dbReference>
<dbReference type="PANTHER" id="PTHR44167:SF23">
    <property type="entry name" value="CDC7 KINASE, ISOFORM A-RELATED"/>
    <property type="match status" value="1"/>
</dbReference>
<dbReference type="GO" id="GO:0005524">
    <property type="term" value="F:ATP binding"/>
    <property type="evidence" value="ECO:0007669"/>
    <property type="project" value="UniProtKB-KW"/>
</dbReference>
<evidence type="ECO:0000313" key="11">
    <source>
        <dbReference type="RefSeq" id="XP_011031964.1"/>
    </source>
</evidence>
<dbReference type="PROSITE" id="PS00108">
    <property type="entry name" value="PROTEIN_KINASE_ST"/>
    <property type="match status" value="1"/>
</dbReference>
<gene>
    <name evidence="10 11" type="primary">LOC105130933</name>
</gene>
<proteinExistence type="predicted"/>
<dbReference type="GeneID" id="105130933"/>
<dbReference type="RefSeq" id="XP_011031964.1">
    <property type="nucleotide sequence ID" value="XM_011033662.1"/>
</dbReference>
<dbReference type="PROSITE" id="PS50011">
    <property type="entry name" value="PROTEIN_KINASE_DOM"/>
    <property type="match status" value="1"/>
</dbReference>
<dbReference type="FunFam" id="1.10.510.10:FF:001893">
    <property type="entry name" value="Probable serine/threonine-protein kinase DDB_G0291918"/>
    <property type="match status" value="1"/>
</dbReference>
<dbReference type="SUPFAM" id="SSF56112">
    <property type="entry name" value="Protein kinase-like (PK-like)"/>
    <property type="match status" value="1"/>
</dbReference>
<dbReference type="EC" id="2.7.11.1" evidence="1"/>
<evidence type="ECO:0000256" key="6">
    <source>
        <dbReference type="ARBA" id="ARBA00022840"/>
    </source>
</evidence>
<evidence type="ECO:0000256" key="4">
    <source>
        <dbReference type="ARBA" id="ARBA00022741"/>
    </source>
</evidence>